<dbReference type="PANTHER" id="PTHR11802">
    <property type="entry name" value="SERINE PROTEASE FAMILY S10 SERINE CARBOXYPEPTIDASE"/>
    <property type="match status" value="1"/>
</dbReference>
<reference evidence="6" key="1">
    <citation type="submission" date="2021-06" db="EMBL/GenBank/DDBJ databases">
        <authorList>
            <person name="Hodson N. C."/>
            <person name="Mongue J. A."/>
            <person name="Jaron S. K."/>
        </authorList>
    </citation>
    <scope>NUCLEOTIDE SEQUENCE</scope>
</reference>
<proteinExistence type="predicted"/>
<keyword evidence="5" id="KW-0325">Glycoprotein</keyword>
<organism evidence="6 7">
    <name type="scientific">Allacma fusca</name>
    <dbReference type="NCBI Taxonomy" id="39272"/>
    <lineage>
        <taxon>Eukaryota</taxon>
        <taxon>Metazoa</taxon>
        <taxon>Ecdysozoa</taxon>
        <taxon>Arthropoda</taxon>
        <taxon>Hexapoda</taxon>
        <taxon>Collembola</taxon>
        <taxon>Symphypleona</taxon>
        <taxon>Sminthuridae</taxon>
        <taxon>Allacma</taxon>
    </lineage>
</organism>
<dbReference type="Pfam" id="PF00450">
    <property type="entry name" value="Peptidase_S10"/>
    <property type="match status" value="1"/>
</dbReference>
<dbReference type="GO" id="GO:0006508">
    <property type="term" value="P:proteolysis"/>
    <property type="evidence" value="ECO:0007669"/>
    <property type="project" value="UniProtKB-KW"/>
</dbReference>
<dbReference type="Proteomes" id="UP000708208">
    <property type="component" value="Unassembled WGS sequence"/>
</dbReference>
<evidence type="ECO:0000256" key="4">
    <source>
        <dbReference type="ARBA" id="ARBA00022801"/>
    </source>
</evidence>
<name>A0A8J2NS13_9HEXA</name>
<gene>
    <name evidence="6" type="ORF">AFUS01_LOCUS1575</name>
</gene>
<evidence type="ECO:0000313" key="6">
    <source>
        <dbReference type="EMBL" id="CAG7664659.1"/>
    </source>
</evidence>
<keyword evidence="2" id="KW-0645">Protease</keyword>
<dbReference type="AlphaFoldDB" id="A0A8J2NS13"/>
<dbReference type="InterPro" id="IPR001563">
    <property type="entry name" value="Peptidase_S10"/>
</dbReference>
<accession>A0A8J2NS13</accession>
<evidence type="ECO:0000256" key="5">
    <source>
        <dbReference type="ARBA" id="ARBA00023180"/>
    </source>
</evidence>
<evidence type="ECO:0000313" key="7">
    <source>
        <dbReference type="Proteomes" id="UP000708208"/>
    </source>
</evidence>
<keyword evidence="4" id="KW-0378">Hydrolase</keyword>
<keyword evidence="3" id="KW-0732">Signal</keyword>
<protein>
    <submittedName>
        <fullName evidence="6">Uncharacterized protein</fullName>
    </submittedName>
</protein>
<evidence type="ECO:0000256" key="1">
    <source>
        <dbReference type="ARBA" id="ARBA00022645"/>
    </source>
</evidence>
<comment type="caution">
    <text evidence="6">The sequence shown here is derived from an EMBL/GenBank/DDBJ whole genome shotgun (WGS) entry which is preliminary data.</text>
</comment>
<evidence type="ECO:0000256" key="3">
    <source>
        <dbReference type="ARBA" id="ARBA00022729"/>
    </source>
</evidence>
<evidence type="ECO:0000256" key="2">
    <source>
        <dbReference type="ARBA" id="ARBA00022670"/>
    </source>
</evidence>
<dbReference type="OrthoDB" id="443318at2759"/>
<dbReference type="GO" id="GO:0004185">
    <property type="term" value="F:serine-type carboxypeptidase activity"/>
    <property type="evidence" value="ECO:0007669"/>
    <property type="project" value="InterPro"/>
</dbReference>
<dbReference type="PANTHER" id="PTHR11802:SF472">
    <property type="entry name" value="SERINE CARBOXYPEPTIDASE CPVL-RELATED"/>
    <property type="match status" value="1"/>
</dbReference>
<keyword evidence="7" id="KW-1185">Reference proteome</keyword>
<keyword evidence="1" id="KW-0121">Carboxypeptidase</keyword>
<dbReference type="EMBL" id="CAJVCH010008769">
    <property type="protein sequence ID" value="CAG7664659.1"/>
    <property type="molecule type" value="Genomic_DNA"/>
</dbReference>
<sequence length="333" mass="37620">MTDRNSSWTQTNSMLYIDAPVGSGFSFADDDAGFAKTSEDEAQEVYDALIQFFTIFPAYQKNDFYMTGLAYAGAFIPSIGYKIDKENAAAALKINLKGFLIDSPFLDITKQADALGEQFYSLGLIDEAQKIEVDQVLKDFQEAVKNEDLLSALSIISSVYNKHDSQLAKFSGFSDLASALDSNRPPEFDRYEKFIDTKEVHNYLHVGLHSFVESNFKTFSFFIKDFLTPHIDHMQELLDKDYKVMILSSQFNIAVPPTGVMKVLNSLKWKGADDYAKAPRKIWKVMDDVAGYAKQSGKLSFVLMRNAGANSFHDQPAWTYDLVRRFTQDKGFD</sequence>